<feature type="region of interest" description="Disordered" evidence="10">
    <location>
        <begin position="1317"/>
        <end position="1369"/>
    </location>
</feature>
<evidence type="ECO:0000256" key="6">
    <source>
        <dbReference type="ARBA" id="ARBA00023015"/>
    </source>
</evidence>
<feature type="domain" description="C2H2-type" evidence="11">
    <location>
        <begin position="1128"/>
        <end position="1156"/>
    </location>
</feature>
<keyword evidence="5" id="KW-0862">Zinc</keyword>
<dbReference type="OrthoDB" id="7728048at2759"/>
<accession>A0A7R8UH46</accession>
<dbReference type="Proteomes" id="UP000594454">
    <property type="component" value="Chromosome 2"/>
</dbReference>
<feature type="domain" description="C2H2-type" evidence="11">
    <location>
        <begin position="579"/>
        <end position="607"/>
    </location>
</feature>
<keyword evidence="2" id="KW-0479">Metal-binding</keyword>
<name>A0A7R8UH46_HERIL</name>
<feature type="compositionally biased region" description="Basic and acidic residues" evidence="10">
    <location>
        <begin position="1356"/>
        <end position="1369"/>
    </location>
</feature>
<feature type="compositionally biased region" description="Basic and acidic residues" evidence="10">
    <location>
        <begin position="355"/>
        <end position="366"/>
    </location>
</feature>
<evidence type="ECO:0000256" key="1">
    <source>
        <dbReference type="ARBA" id="ARBA00004123"/>
    </source>
</evidence>
<dbReference type="PANTHER" id="PTHR24399">
    <property type="entry name" value="ZINC FINGER AND BTB DOMAIN-CONTAINING"/>
    <property type="match status" value="1"/>
</dbReference>
<feature type="domain" description="C2H2-type" evidence="11">
    <location>
        <begin position="1166"/>
        <end position="1193"/>
    </location>
</feature>
<dbReference type="PROSITE" id="PS00028">
    <property type="entry name" value="ZINC_FINGER_C2H2_1"/>
    <property type="match status" value="26"/>
</dbReference>
<keyword evidence="6" id="KW-0805">Transcription regulation</keyword>
<feature type="domain" description="C2H2-type" evidence="11">
    <location>
        <begin position="484"/>
        <end position="512"/>
    </location>
</feature>
<protein>
    <recommendedName>
        <fullName evidence="11">C2H2-type domain-containing protein</fullName>
    </recommendedName>
</protein>
<comment type="subcellular location">
    <subcellularLocation>
        <location evidence="1">Nucleus</location>
    </subcellularLocation>
</comment>
<evidence type="ECO:0000259" key="11">
    <source>
        <dbReference type="PROSITE" id="PS50157"/>
    </source>
</evidence>
<evidence type="ECO:0000256" key="9">
    <source>
        <dbReference type="PROSITE-ProRule" id="PRU00042"/>
    </source>
</evidence>
<keyword evidence="3" id="KW-0677">Repeat</keyword>
<dbReference type="GO" id="GO:0001227">
    <property type="term" value="F:DNA-binding transcription repressor activity, RNA polymerase II-specific"/>
    <property type="evidence" value="ECO:0007669"/>
    <property type="project" value="TreeGrafter"/>
</dbReference>
<evidence type="ECO:0000313" key="12">
    <source>
        <dbReference type="EMBL" id="CAD7080457.1"/>
    </source>
</evidence>
<feature type="domain" description="C2H2-type" evidence="11">
    <location>
        <begin position="664"/>
        <end position="687"/>
    </location>
</feature>
<dbReference type="Gene3D" id="3.30.160.60">
    <property type="entry name" value="Classic Zinc Finger"/>
    <property type="match status" value="14"/>
</dbReference>
<feature type="domain" description="C2H2-type" evidence="11">
    <location>
        <begin position="1498"/>
        <end position="1525"/>
    </location>
</feature>
<gene>
    <name evidence="12" type="ORF">HERILL_LOCUS3610</name>
</gene>
<reference evidence="12 13" key="1">
    <citation type="submission" date="2020-11" db="EMBL/GenBank/DDBJ databases">
        <authorList>
            <person name="Wallbank WR R."/>
            <person name="Pardo Diaz C."/>
            <person name="Kozak K."/>
            <person name="Martin S."/>
            <person name="Jiggins C."/>
            <person name="Moest M."/>
            <person name="Warren A I."/>
            <person name="Generalovic N T."/>
            <person name="Byers J.R.P. K."/>
            <person name="Montejo-Kovacevich G."/>
            <person name="Yen C E."/>
        </authorList>
    </citation>
    <scope>NUCLEOTIDE SEQUENCE [LARGE SCALE GENOMIC DNA]</scope>
</reference>
<dbReference type="GO" id="GO:0005654">
    <property type="term" value="C:nucleoplasm"/>
    <property type="evidence" value="ECO:0007669"/>
    <property type="project" value="TreeGrafter"/>
</dbReference>
<keyword evidence="7" id="KW-0804">Transcription</keyword>
<keyword evidence="13" id="KW-1185">Reference proteome</keyword>
<evidence type="ECO:0000256" key="3">
    <source>
        <dbReference type="ARBA" id="ARBA00022737"/>
    </source>
</evidence>
<feature type="domain" description="C2H2-type" evidence="11">
    <location>
        <begin position="551"/>
        <end position="578"/>
    </location>
</feature>
<evidence type="ECO:0000256" key="7">
    <source>
        <dbReference type="ARBA" id="ARBA00023163"/>
    </source>
</evidence>
<dbReference type="PROSITE" id="PS50157">
    <property type="entry name" value="ZINC_FINGER_C2H2_2"/>
    <property type="match status" value="20"/>
</dbReference>
<dbReference type="GO" id="GO:0008270">
    <property type="term" value="F:zinc ion binding"/>
    <property type="evidence" value="ECO:0007669"/>
    <property type="project" value="UniProtKB-KW"/>
</dbReference>
<feature type="domain" description="C2H2-type" evidence="11">
    <location>
        <begin position="991"/>
        <end position="1019"/>
    </location>
</feature>
<feature type="domain" description="C2H2-type" evidence="11">
    <location>
        <begin position="1223"/>
        <end position="1251"/>
    </location>
</feature>
<dbReference type="SUPFAM" id="SSF57667">
    <property type="entry name" value="beta-beta-alpha zinc fingers"/>
    <property type="match status" value="9"/>
</dbReference>
<evidence type="ECO:0000313" key="13">
    <source>
        <dbReference type="Proteomes" id="UP000594454"/>
    </source>
</evidence>
<feature type="domain" description="C2H2-type" evidence="11">
    <location>
        <begin position="720"/>
        <end position="747"/>
    </location>
</feature>
<dbReference type="Pfam" id="PF13912">
    <property type="entry name" value="zf-C2H2_6"/>
    <property type="match status" value="1"/>
</dbReference>
<feature type="domain" description="C2H2-type" evidence="11">
    <location>
        <begin position="1623"/>
        <end position="1651"/>
    </location>
</feature>
<feature type="domain" description="C2H2-type" evidence="11">
    <location>
        <begin position="636"/>
        <end position="663"/>
    </location>
</feature>
<feature type="domain" description="C2H2-type" evidence="11">
    <location>
        <begin position="907"/>
        <end position="934"/>
    </location>
</feature>
<feature type="domain" description="C2H2-type" evidence="11">
    <location>
        <begin position="1431"/>
        <end position="1459"/>
    </location>
</feature>
<keyword evidence="4 9" id="KW-0863">Zinc-finger</keyword>
<dbReference type="InParanoid" id="A0A7R8UH46"/>
<dbReference type="FunFam" id="3.30.160.60:FF:000110">
    <property type="entry name" value="Zinc finger protein-like"/>
    <property type="match status" value="1"/>
</dbReference>
<feature type="domain" description="C2H2-type" evidence="11">
    <location>
        <begin position="1526"/>
        <end position="1554"/>
    </location>
</feature>
<dbReference type="InterPro" id="IPR013087">
    <property type="entry name" value="Znf_C2H2_type"/>
</dbReference>
<feature type="region of interest" description="Disordered" evidence="10">
    <location>
        <begin position="347"/>
        <end position="370"/>
    </location>
</feature>
<feature type="compositionally biased region" description="Polar residues" evidence="10">
    <location>
        <begin position="1342"/>
        <end position="1352"/>
    </location>
</feature>
<proteinExistence type="predicted"/>
<feature type="compositionally biased region" description="Basic and acidic residues" evidence="10">
    <location>
        <begin position="1318"/>
        <end position="1341"/>
    </location>
</feature>
<sequence>MATNTDFTSFLSTRVKAELESEEEILDEILEDNEVKDIHSDFLDAGQEAKCGSIFISTTRKYTLVCESCDGRFDSMEAFGYHLEKDHFDYGVRNGGWCKIPIKEEVSFKTEDIQNKECTATNFDATYLPKNSIFEESAMNAFQNFPLQSSNNSSVISRRPTVVLTGQPLYDEKKNFCITCDRQLESKKSFYRHKYYHKEMFRKQDRLHLQYPGPNGALVETVVKEELDIGNYEVQNPGFPEAYNETYIHPGAVGNPIDPAAEHLKSIQMNSPSLHCGSTRTSYDELQPKLNTSVDINAQYSHHIQAINMAEIQLGSTMQNEQLFCPESSQQYEADKNQTAEFNHNAAVTGESSEYDQHENDPDAPRRGRKKGKVVFSFEPEFDKARNFCITCNRQMSSGESFKHHEYDHKFKIRKWYIANGLKSRKEQVKFVFSENPSFDDERNFCITCNREFDTKIGFQLHKKRHRLKIREKQGTVSTSEATFSCELCPGKFKSDFCLRRHTVSSHGDKIPNSLQGDPTYLRCRFCHKDFEKPTERHQHERDHANERARYRCHLCPKSFTTSAGRKAHKTIHRGDRPFLCSQCPKAFGARANLYRHVQCIHSGIKPFACEYCGKTFSEKSDLTSHIVSHTKEKPHECQECGARFSYLQSLRIHKKRHANQRDFKCEVCGKLFTTNSELRDHRTIHSEGCDFQCPHCQKRFKRKSTLRAHKKLHENEQMYRCMMCDIKFANEGELNLHMESHSGFDAQANILIMDSIFLLNSGLQTDVKLEEKILDKSIEDYGSVWTRPDSPTIDWTSECGRILISTEGKYTVACNSCSDRFNSVGSFGNHLKTVHPDYGEEEEVLPENDEIRCKGADTTDGIVTATSQIQQNRRNTKLARYKNCSNTPKKPTVIISAEPFYDEKRLFCVTCDRQLASRQAFTRHKRYHKDQFPKQGMTYLNHDDEEDTSNETTVKDELDIGDYEFQDSVYDAESVEKIDGNELMHREDPIRCLHCLKTFSTKSNLKRHIQSLKAEDKPQFYRTVFTLEPKYDEKKHFCISCNVQMNSQETFIHHKKEHKSVIRRWKTRNGLRLPGKNLKPVFSENPDFDDENNFCITCNREFVSKGRFLKHKLLHMKDSTNPKLPTFFCELCPGKFMSDFGLRDHIVANHGDEIPKSLQNDPTYLECRFCFKEFAKPTERYQHEESHIKERKKYRCPLCPKSFATNSERIAHESVHREDQPYRCEQCPQSFRFKTNFNRHVKDVHFGIKSTNVALVKAEGAAKNEKMGRVKTVFSVNPNFDDEKNFCITCNREFSSKSSFNTHKFLHRRMIRIKQARFKEPTERDIHKKDRSAAEGHDQSNRPLESPSSPQEDPFVDRKIHDGIKPANDEDTIKTEKMRRTQMVVFSENPKFDDEKNFCITCNREFALRATFNKHKLLHKNLINPKHPTYLCELCPGKFISDFGLRDHIVVNHGDEIPKSLQNDPTYLKCRFCHKQFPKPTERYEHEESHAKEQRPYRCPLCPKSFATNSERKIHEPIHGEDRPYRCERCPQSFRHKTSFNRHVKNVHFGIKPTKGASVQVGSATKNGKVRRNKTMVFSENPSFDDEKNFCITCNVEFATSVSLSTHKLLHQSMILRKQAKFSCRFCSRQFKSDLELRGHIAMCHGEEVQKSSQDDPVNST</sequence>
<dbReference type="InterPro" id="IPR036236">
    <property type="entry name" value="Znf_C2H2_sf"/>
</dbReference>
<evidence type="ECO:0000256" key="4">
    <source>
        <dbReference type="ARBA" id="ARBA00022771"/>
    </source>
</evidence>
<dbReference type="GO" id="GO:0000978">
    <property type="term" value="F:RNA polymerase II cis-regulatory region sequence-specific DNA binding"/>
    <property type="evidence" value="ECO:0007669"/>
    <property type="project" value="TreeGrafter"/>
</dbReference>
<feature type="domain" description="C2H2-type" evidence="11">
    <location>
        <begin position="692"/>
        <end position="719"/>
    </location>
</feature>
<dbReference type="PANTHER" id="PTHR24399:SF23">
    <property type="entry name" value="C2H2-TYPE DOMAIN-CONTAINING PROTEIN"/>
    <property type="match status" value="1"/>
</dbReference>
<dbReference type="EMBL" id="LR899010">
    <property type="protein sequence ID" value="CAD7080457.1"/>
    <property type="molecule type" value="Genomic_DNA"/>
</dbReference>
<dbReference type="Pfam" id="PF00096">
    <property type="entry name" value="zf-C2H2"/>
    <property type="match status" value="6"/>
</dbReference>
<organism evidence="12 13">
    <name type="scientific">Hermetia illucens</name>
    <name type="common">Black soldier fly</name>
    <dbReference type="NCBI Taxonomy" id="343691"/>
    <lineage>
        <taxon>Eukaryota</taxon>
        <taxon>Metazoa</taxon>
        <taxon>Ecdysozoa</taxon>
        <taxon>Arthropoda</taxon>
        <taxon>Hexapoda</taxon>
        <taxon>Insecta</taxon>
        <taxon>Pterygota</taxon>
        <taxon>Neoptera</taxon>
        <taxon>Endopterygota</taxon>
        <taxon>Diptera</taxon>
        <taxon>Brachycera</taxon>
        <taxon>Stratiomyomorpha</taxon>
        <taxon>Stratiomyidae</taxon>
        <taxon>Hermetiinae</taxon>
        <taxon>Hermetia</taxon>
    </lineage>
</organism>
<dbReference type="FunFam" id="3.30.160.60:FF:000624">
    <property type="entry name" value="zinc finger protein 697"/>
    <property type="match status" value="1"/>
</dbReference>
<feature type="domain" description="C2H2-type" evidence="11">
    <location>
        <begin position="1195"/>
        <end position="1222"/>
    </location>
</feature>
<feature type="domain" description="C2H2-type" evidence="11">
    <location>
        <begin position="1469"/>
        <end position="1496"/>
    </location>
</feature>
<evidence type="ECO:0000256" key="8">
    <source>
        <dbReference type="ARBA" id="ARBA00023242"/>
    </source>
</evidence>
<keyword evidence="8" id="KW-0539">Nucleus</keyword>
<evidence type="ECO:0000256" key="10">
    <source>
        <dbReference type="SAM" id="MobiDB-lite"/>
    </source>
</evidence>
<feature type="domain" description="C2H2-type" evidence="11">
    <location>
        <begin position="522"/>
        <end position="549"/>
    </location>
</feature>
<dbReference type="SMART" id="SM00355">
    <property type="entry name" value="ZnF_C2H2"/>
    <property type="match status" value="30"/>
</dbReference>
<feature type="domain" description="C2H2-type" evidence="11">
    <location>
        <begin position="608"/>
        <end position="635"/>
    </location>
</feature>
<evidence type="ECO:0000256" key="5">
    <source>
        <dbReference type="ARBA" id="ARBA00022833"/>
    </source>
</evidence>
<evidence type="ECO:0000256" key="2">
    <source>
        <dbReference type="ARBA" id="ARBA00022723"/>
    </source>
</evidence>